<dbReference type="PROSITE" id="PS00512">
    <property type="entry name" value="ALPHA_GALACTOSIDASE"/>
    <property type="match status" value="1"/>
</dbReference>
<dbReference type="InterPro" id="IPR013785">
    <property type="entry name" value="Aldolase_TIM"/>
</dbReference>
<name>A0A5B8MYN7_9CHLO</name>
<dbReference type="GO" id="GO:0016139">
    <property type="term" value="P:glycoside catabolic process"/>
    <property type="evidence" value="ECO:0007669"/>
    <property type="project" value="TreeGrafter"/>
</dbReference>
<dbReference type="SUPFAM" id="SSF51011">
    <property type="entry name" value="Glycosyl hydrolase domain"/>
    <property type="match status" value="1"/>
</dbReference>
<dbReference type="GO" id="GO:0004557">
    <property type="term" value="F:alpha-galactosidase activity"/>
    <property type="evidence" value="ECO:0007669"/>
    <property type="project" value="UniProtKB-EC"/>
</dbReference>
<evidence type="ECO:0000313" key="10">
    <source>
        <dbReference type="EMBL" id="QDZ25687.1"/>
    </source>
</evidence>
<feature type="signal peptide" evidence="8">
    <location>
        <begin position="1"/>
        <end position="17"/>
    </location>
</feature>
<dbReference type="FunFam" id="3.20.20.70:FF:000197">
    <property type="entry name" value="Alpha-galactosidase"/>
    <property type="match status" value="1"/>
</dbReference>
<evidence type="ECO:0000256" key="4">
    <source>
        <dbReference type="ARBA" id="ARBA00022729"/>
    </source>
</evidence>
<evidence type="ECO:0000256" key="3">
    <source>
        <dbReference type="ARBA" id="ARBA00012755"/>
    </source>
</evidence>
<comment type="catalytic activity">
    <reaction evidence="1 7">
        <text>Hydrolysis of terminal, non-reducing alpha-D-galactose residues in alpha-D-galactosides, including galactose oligosaccharides, galactomannans and galactolipids.</text>
        <dbReference type="EC" id="3.2.1.22"/>
    </reaction>
</comment>
<dbReference type="GO" id="GO:0009311">
    <property type="term" value="P:oligosaccharide metabolic process"/>
    <property type="evidence" value="ECO:0007669"/>
    <property type="project" value="TreeGrafter"/>
</dbReference>
<dbReference type="EC" id="3.2.1.22" evidence="3 7"/>
<dbReference type="PRINTS" id="PR00740">
    <property type="entry name" value="GLHYDRLASE27"/>
</dbReference>
<comment type="similarity">
    <text evidence="2 7">Belongs to the glycosyl hydrolase 27 family.</text>
</comment>
<evidence type="ECO:0000256" key="8">
    <source>
        <dbReference type="SAM" id="SignalP"/>
    </source>
</evidence>
<keyword evidence="5 7" id="KW-0378">Hydrolase</keyword>
<protein>
    <recommendedName>
        <fullName evidence="3 7">Alpha-galactosidase</fullName>
        <ecNumber evidence="3 7">3.2.1.22</ecNumber>
    </recommendedName>
    <alternativeName>
        <fullName evidence="7">Melibiase</fullName>
    </alternativeName>
</protein>
<dbReference type="GO" id="GO:0005737">
    <property type="term" value="C:cytoplasm"/>
    <property type="evidence" value="ECO:0007669"/>
    <property type="project" value="TreeGrafter"/>
</dbReference>
<gene>
    <name evidence="10" type="ORF">A3770_18p82050</name>
</gene>
<dbReference type="PANTHER" id="PTHR11452">
    <property type="entry name" value="ALPHA-GALACTOSIDASE/ALPHA-N-ACETYLGALACTOSAMINIDASE"/>
    <property type="match status" value="1"/>
</dbReference>
<dbReference type="Pfam" id="PF16499">
    <property type="entry name" value="Melibiase_2"/>
    <property type="match status" value="1"/>
</dbReference>
<dbReference type="Gene3D" id="2.60.40.1180">
    <property type="entry name" value="Golgi alpha-mannosidase II"/>
    <property type="match status" value="1"/>
</dbReference>
<evidence type="ECO:0000313" key="11">
    <source>
        <dbReference type="Proteomes" id="UP000316726"/>
    </source>
</evidence>
<evidence type="ECO:0000259" key="9">
    <source>
        <dbReference type="Pfam" id="PF17801"/>
    </source>
</evidence>
<dbReference type="CDD" id="cd14792">
    <property type="entry name" value="GH27"/>
    <property type="match status" value="1"/>
</dbReference>
<evidence type="ECO:0000256" key="2">
    <source>
        <dbReference type="ARBA" id="ARBA00009743"/>
    </source>
</evidence>
<dbReference type="InterPro" id="IPR041233">
    <property type="entry name" value="Melibiase_C"/>
</dbReference>
<evidence type="ECO:0000256" key="5">
    <source>
        <dbReference type="ARBA" id="ARBA00022801"/>
    </source>
</evidence>
<dbReference type="STRING" id="1764295.A0A5B8MYN7"/>
<accession>A0A5B8MYN7</accession>
<dbReference type="Proteomes" id="UP000316726">
    <property type="component" value="Chromosome 18"/>
</dbReference>
<sequence length="420" mass="46057">MVAILMVTLASAWSIGASPGPPPAQGPPMGWMSWQSFRCELRCDVVGWEECISAHLFKTQADILADEGYLQAGYNTIHIDDCWQEDQRSSVGNVLVPNATRFPQGIAGLADYMHSKGIRLGLYTDIGVLTCGGYPGSRGYYDVDAKTFASWGVDYLKVDGCYERSISAFDDDYPSLGESLRATGRPIQYSCGWPAYLGNNETAKPYDEIVQSPCVTWRNWEDVLDRWSRLLAIVNHWGEYGEFLSKAAGRGKYNDPDMLIVGTPGITLDQQKLQLAVWSIVNAPLIMGNDLRAVPKDSKALLLNADMIAINQDLHGVAGWRIKGSETSEHEVWARPLSGGDIAIALVNKLGETEQTLEFKFDDVAGAFLSVLGRGGALATRCADVRDVFEKRSLGKKCDKVEMRVGPHGAALLRLSSIKL</sequence>
<keyword evidence="7" id="KW-1015">Disulfide bond</keyword>
<dbReference type="InterPro" id="IPR000111">
    <property type="entry name" value="Glyco_hydro_27/36_CS"/>
</dbReference>
<dbReference type="InterPro" id="IPR017853">
    <property type="entry name" value="GH"/>
</dbReference>
<dbReference type="InterPro" id="IPR002241">
    <property type="entry name" value="Glyco_hydro_27"/>
</dbReference>
<dbReference type="PANTHER" id="PTHR11452:SF83">
    <property type="entry name" value="ALPHA-GALACTOSIDASE"/>
    <property type="match status" value="1"/>
</dbReference>
<evidence type="ECO:0000256" key="7">
    <source>
        <dbReference type="RuleBase" id="RU361168"/>
    </source>
</evidence>
<keyword evidence="6 7" id="KW-0326">Glycosidase</keyword>
<organism evidence="10 11">
    <name type="scientific">Chloropicon primus</name>
    <dbReference type="NCBI Taxonomy" id="1764295"/>
    <lineage>
        <taxon>Eukaryota</taxon>
        <taxon>Viridiplantae</taxon>
        <taxon>Chlorophyta</taxon>
        <taxon>Chloropicophyceae</taxon>
        <taxon>Chloropicales</taxon>
        <taxon>Chloropicaceae</taxon>
        <taxon>Chloropicon</taxon>
    </lineage>
</organism>
<feature type="chain" id="PRO_5022875448" description="Alpha-galactosidase" evidence="8">
    <location>
        <begin position="18"/>
        <end position="420"/>
    </location>
</feature>
<dbReference type="Pfam" id="PF17801">
    <property type="entry name" value="Melibiase_C"/>
    <property type="match status" value="1"/>
</dbReference>
<reference evidence="10 11" key="1">
    <citation type="submission" date="2018-07" db="EMBL/GenBank/DDBJ databases">
        <title>The complete nuclear genome of the prasinophyte Chloropicon primus (CCMP1205).</title>
        <authorList>
            <person name="Pombert J.-F."/>
            <person name="Otis C."/>
            <person name="Turmel M."/>
            <person name="Lemieux C."/>
        </authorList>
    </citation>
    <scope>NUCLEOTIDE SEQUENCE [LARGE SCALE GENOMIC DNA]</scope>
    <source>
        <strain evidence="10 11">CCMP1205</strain>
    </source>
</reference>
<dbReference type="OrthoDB" id="5795902at2759"/>
<dbReference type="EMBL" id="CP031051">
    <property type="protein sequence ID" value="QDZ25687.1"/>
    <property type="molecule type" value="Genomic_DNA"/>
</dbReference>
<keyword evidence="11" id="KW-1185">Reference proteome</keyword>
<dbReference type="SUPFAM" id="SSF51445">
    <property type="entry name" value="(Trans)glycosidases"/>
    <property type="match status" value="1"/>
</dbReference>
<dbReference type="Gene3D" id="3.20.20.70">
    <property type="entry name" value="Aldolase class I"/>
    <property type="match status" value="1"/>
</dbReference>
<proteinExistence type="inferred from homology"/>
<evidence type="ECO:0000256" key="6">
    <source>
        <dbReference type="ARBA" id="ARBA00023295"/>
    </source>
</evidence>
<keyword evidence="4 8" id="KW-0732">Signal</keyword>
<dbReference type="AlphaFoldDB" id="A0A5B8MYN7"/>
<dbReference type="InterPro" id="IPR013780">
    <property type="entry name" value="Glyco_hydro_b"/>
</dbReference>
<feature type="domain" description="Alpha galactosidase C-terminal" evidence="9">
    <location>
        <begin position="328"/>
        <end position="415"/>
    </location>
</feature>
<evidence type="ECO:0000256" key="1">
    <source>
        <dbReference type="ARBA" id="ARBA00001255"/>
    </source>
</evidence>